<dbReference type="OrthoDB" id="3829378at2"/>
<keyword evidence="2" id="KW-0732">Signal</keyword>
<evidence type="ECO:0000256" key="1">
    <source>
        <dbReference type="SAM" id="Phobius"/>
    </source>
</evidence>
<dbReference type="AlphaFoldDB" id="A0A4R7ZJA8"/>
<keyword evidence="1" id="KW-0472">Membrane</keyword>
<feature type="signal peptide" evidence="2">
    <location>
        <begin position="1"/>
        <end position="21"/>
    </location>
</feature>
<reference evidence="3 4" key="1">
    <citation type="submission" date="2019-03" db="EMBL/GenBank/DDBJ databases">
        <title>Genomic Encyclopedia of Type Strains, Phase III (KMG-III): the genomes of soil and plant-associated and newly described type strains.</title>
        <authorList>
            <person name="Whitman W."/>
        </authorList>
    </citation>
    <scope>NUCLEOTIDE SEQUENCE [LARGE SCALE GENOMIC DNA]</scope>
    <source>
        <strain evidence="3 4">VKM Ac-2570</strain>
    </source>
</reference>
<protein>
    <recommendedName>
        <fullName evidence="5">TPM domain-containing protein</fullName>
    </recommendedName>
</protein>
<gene>
    <name evidence="3" type="ORF">EV650_4421</name>
</gene>
<dbReference type="Proteomes" id="UP000295447">
    <property type="component" value="Unassembled WGS sequence"/>
</dbReference>
<comment type="caution">
    <text evidence="3">The sequence shown here is derived from an EMBL/GenBank/DDBJ whole genome shotgun (WGS) entry which is preliminary data.</text>
</comment>
<proteinExistence type="predicted"/>
<keyword evidence="1" id="KW-0812">Transmembrane</keyword>
<evidence type="ECO:0000256" key="2">
    <source>
        <dbReference type="SAM" id="SignalP"/>
    </source>
</evidence>
<organism evidence="3 4">
    <name type="scientific">Kribbella kalugense</name>
    <dbReference type="NCBI Taxonomy" id="2512221"/>
    <lineage>
        <taxon>Bacteria</taxon>
        <taxon>Bacillati</taxon>
        <taxon>Actinomycetota</taxon>
        <taxon>Actinomycetes</taxon>
        <taxon>Propionibacteriales</taxon>
        <taxon>Kribbellaceae</taxon>
        <taxon>Kribbella</taxon>
    </lineage>
</organism>
<evidence type="ECO:0000313" key="4">
    <source>
        <dbReference type="Proteomes" id="UP000295447"/>
    </source>
</evidence>
<dbReference type="EMBL" id="SODF01000002">
    <property type="protein sequence ID" value="TDW17843.1"/>
    <property type="molecule type" value="Genomic_DNA"/>
</dbReference>
<evidence type="ECO:0008006" key="5">
    <source>
        <dbReference type="Google" id="ProtNLM"/>
    </source>
</evidence>
<sequence>MRRLILLLMATAFALTSTAWAATPTDPRIAAAVAAWAKQPLYVDPDFVSIADGNEMLRVISAAKVPVYVAVVPTGEWFPEKDDTTLLAGRLAAANGKPGVYVVMDEYESHGVANELAAYAPDSTWADKEEALSKELAGYLDEVKVDSRYPAEAARTEPKPPYPEPSYPEDRFTVGKALGNGFGGGILGLIGGSILAGIVLAVAAIVAHRRKGQA</sequence>
<evidence type="ECO:0000313" key="3">
    <source>
        <dbReference type="EMBL" id="TDW17843.1"/>
    </source>
</evidence>
<dbReference type="RefSeq" id="WP_134120909.1">
    <property type="nucleotide sequence ID" value="NZ_SODF01000002.1"/>
</dbReference>
<keyword evidence="4" id="KW-1185">Reference proteome</keyword>
<feature type="transmembrane region" description="Helical" evidence="1">
    <location>
        <begin position="182"/>
        <end position="207"/>
    </location>
</feature>
<name>A0A4R7ZJA8_9ACTN</name>
<feature type="chain" id="PRO_5020858269" description="TPM domain-containing protein" evidence="2">
    <location>
        <begin position="22"/>
        <end position="214"/>
    </location>
</feature>
<keyword evidence="1" id="KW-1133">Transmembrane helix</keyword>
<accession>A0A4R7ZJA8</accession>